<evidence type="ECO:0000313" key="9">
    <source>
        <dbReference type="EMBL" id="KAK1277221.1"/>
    </source>
</evidence>
<evidence type="ECO:0000313" key="10">
    <source>
        <dbReference type="Proteomes" id="UP001179952"/>
    </source>
</evidence>
<evidence type="ECO:0000256" key="2">
    <source>
        <dbReference type="ARBA" id="ARBA00008963"/>
    </source>
</evidence>
<dbReference type="GO" id="GO:1902025">
    <property type="term" value="P:nitrate import"/>
    <property type="evidence" value="ECO:0007669"/>
    <property type="project" value="TreeGrafter"/>
</dbReference>
<dbReference type="PANTHER" id="PTHR33348:SF44">
    <property type="entry name" value="PRECURSOR OF CEP6"/>
    <property type="match status" value="1"/>
</dbReference>
<evidence type="ECO:0000256" key="1">
    <source>
        <dbReference type="ARBA" id="ARBA00004271"/>
    </source>
</evidence>
<evidence type="ECO:0000256" key="4">
    <source>
        <dbReference type="ARBA" id="ARBA00022525"/>
    </source>
</evidence>
<dbReference type="InterPro" id="IPR033250">
    <property type="entry name" value="CEP"/>
</dbReference>
<keyword evidence="4" id="KW-0964">Secreted</keyword>
<keyword evidence="5" id="KW-0372">Hormone</keyword>
<dbReference type="GO" id="GO:0005179">
    <property type="term" value="F:hormone activity"/>
    <property type="evidence" value="ECO:0007669"/>
    <property type="project" value="UniProtKB-KW"/>
</dbReference>
<dbReference type="GO" id="GO:2000280">
    <property type="term" value="P:regulation of root development"/>
    <property type="evidence" value="ECO:0007669"/>
    <property type="project" value="TreeGrafter"/>
</dbReference>
<accession>A0AAV9BLT5</accession>
<dbReference type="GO" id="GO:0048046">
    <property type="term" value="C:apoplast"/>
    <property type="evidence" value="ECO:0007669"/>
    <property type="project" value="UniProtKB-SubCell"/>
</dbReference>
<evidence type="ECO:0000256" key="8">
    <source>
        <dbReference type="SAM" id="MobiDB-lite"/>
    </source>
</evidence>
<reference evidence="9" key="1">
    <citation type="journal article" date="2023" name="Nat. Commun.">
        <title>Diploid and tetraploid genomes of Acorus and the evolution of monocots.</title>
        <authorList>
            <person name="Ma L."/>
            <person name="Liu K.W."/>
            <person name="Li Z."/>
            <person name="Hsiao Y.Y."/>
            <person name="Qi Y."/>
            <person name="Fu T."/>
            <person name="Tang G.D."/>
            <person name="Zhang D."/>
            <person name="Sun W.H."/>
            <person name="Liu D.K."/>
            <person name="Li Y."/>
            <person name="Chen G.Z."/>
            <person name="Liu X.D."/>
            <person name="Liao X.Y."/>
            <person name="Jiang Y.T."/>
            <person name="Yu X."/>
            <person name="Hao Y."/>
            <person name="Huang J."/>
            <person name="Zhao X.W."/>
            <person name="Ke S."/>
            <person name="Chen Y.Y."/>
            <person name="Wu W.L."/>
            <person name="Hsu J.L."/>
            <person name="Lin Y.F."/>
            <person name="Huang M.D."/>
            <person name="Li C.Y."/>
            <person name="Huang L."/>
            <person name="Wang Z.W."/>
            <person name="Zhao X."/>
            <person name="Zhong W.Y."/>
            <person name="Peng D.H."/>
            <person name="Ahmad S."/>
            <person name="Lan S."/>
            <person name="Zhang J.S."/>
            <person name="Tsai W.C."/>
            <person name="Van de Peer Y."/>
            <person name="Liu Z.J."/>
        </authorList>
    </citation>
    <scope>NUCLEOTIDE SEQUENCE</scope>
    <source>
        <strain evidence="9">SCP</strain>
    </source>
</reference>
<keyword evidence="10" id="KW-1185">Reference proteome</keyword>
<keyword evidence="3" id="KW-0052">Apoplast</keyword>
<evidence type="ECO:0000256" key="7">
    <source>
        <dbReference type="ARBA" id="ARBA00023278"/>
    </source>
</evidence>
<proteinExistence type="inferred from homology"/>
<feature type="compositionally biased region" description="Basic and acidic residues" evidence="8">
    <location>
        <begin position="31"/>
        <end position="44"/>
    </location>
</feature>
<dbReference type="GO" id="GO:1901371">
    <property type="term" value="P:regulation of leaf morphogenesis"/>
    <property type="evidence" value="ECO:0007669"/>
    <property type="project" value="TreeGrafter"/>
</dbReference>
<evidence type="ECO:0000256" key="5">
    <source>
        <dbReference type="ARBA" id="ARBA00022702"/>
    </source>
</evidence>
<dbReference type="AlphaFoldDB" id="A0AAV9BLT5"/>
<dbReference type="PANTHER" id="PTHR33348">
    <property type="entry name" value="PRECURSOR OF CEP5"/>
    <property type="match status" value="1"/>
</dbReference>
<dbReference type="EMBL" id="JAUJYN010000002">
    <property type="protein sequence ID" value="KAK1277221.1"/>
    <property type="molecule type" value="Genomic_DNA"/>
</dbReference>
<dbReference type="GO" id="GO:0006995">
    <property type="term" value="P:cellular response to nitrogen starvation"/>
    <property type="evidence" value="ECO:0007669"/>
    <property type="project" value="UniProtKB-ARBA"/>
</dbReference>
<comment type="caution">
    <text evidence="9">The sequence shown here is derived from an EMBL/GenBank/DDBJ whole genome shotgun (WGS) entry which is preliminary data.</text>
</comment>
<comment type="similarity">
    <text evidence="2">Belongs to the C-terminally encoded plant signaling peptide (CEP) family.</text>
</comment>
<organism evidence="9 10">
    <name type="scientific">Acorus gramineus</name>
    <name type="common">Dwarf sweet flag</name>
    <dbReference type="NCBI Taxonomy" id="55184"/>
    <lineage>
        <taxon>Eukaryota</taxon>
        <taxon>Viridiplantae</taxon>
        <taxon>Streptophyta</taxon>
        <taxon>Embryophyta</taxon>
        <taxon>Tracheophyta</taxon>
        <taxon>Spermatophyta</taxon>
        <taxon>Magnoliopsida</taxon>
        <taxon>Liliopsida</taxon>
        <taxon>Acoraceae</taxon>
        <taxon>Acorus</taxon>
    </lineage>
</organism>
<reference evidence="9" key="2">
    <citation type="submission" date="2023-06" db="EMBL/GenBank/DDBJ databases">
        <authorList>
            <person name="Ma L."/>
            <person name="Liu K.-W."/>
            <person name="Li Z."/>
            <person name="Hsiao Y.-Y."/>
            <person name="Qi Y."/>
            <person name="Fu T."/>
            <person name="Tang G."/>
            <person name="Zhang D."/>
            <person name="Sun W.-H."/>
            <person name="Liu D.-K."/>
            <person name="Li Y."/>
            <person name="Chen G.-Z."/>
            <person name="Liu X.-D."/>
            <person name="Liao X.-Y."/>
            <person name="Jiang Y.-T."/>
            <person name="Yu X."/>
            <person name="Hao Y."/>
            <person name="Huang J."/>
            <person name="Zhao X.-W."/>
            <person name="Ke S."/>
            <person name="Chen Y.-Y."/>
            <person name="Wu W.-L."/>
            <person name="Hsu J.-L."/>
            <person name="Lin Y.-F."/>
            <person name="Huang M.-D."/>
            <person name="Li C.-Y."/>
            <person name="Huang L."/>
            <person name="Wang Z.-W."/>
            <person name="Zhao X."/>
            <person name="Zhong W.-Y."/>
            <person name="Peng D.-H."/>
            <person name="Ahmad S."/>
            <person name="Lan S."/>
            <person name="Zhang J.-S."/>
            <person name="Tsai W.-C."/>
            <person name="Van De Peer Y."/>
            <person name="Liu Z.-J."/>
        </authorList>
    </citation>
    <scope>NUCLEOTIDE SEQUENCE</scope>
    <source>
        <strain evidence="9">SCP</strain>
        <tissue evidence="9">Leaves</tissue>
    </source>
</reference>
<protein>
    <submittedName>
        <fullName evidence="9">Uncharacterized protein</fullName>
    </submittedName>
</protein>
<keyword evidence="6" id="KW-0732">Signal</keyword>
<name>A0AAV9BLT5_ACOGR</name>
<dbReference type="Proteomes" id="UP001179952">
    <property type="component" value="Unassembled WGS sequence"/>
</dbReference>
<evidence type="ECO:0000256" key="3">
    <source>
        <dbReference type="ARBA" id="ARBA00022523"/>
    </source>
</evidence>
<gene>
    <name evidence="9" type="ORF">QJS04_geneDACA017178</name>
</gene>
<sequence>MHSSYCADPLCGGSTIRGEAIEAQSALAQEKNSESESSIDKQDFRPTAPGHSPGIGHSLKNKGVDKNV</sequence>
<keyword evidence="7" id="KW-0379">Hydroxylation</keyword>
<dbReference type="GO" id="GO:0048364">
    <property type="term" value="P:root development"/>
    <property type="evidence" value="ECO:0007669"/>
    <property type="project" value="InterPro"/>
</dbReference>
<feature type="region of interest" description="Disordered" evidence="8">
    <location>
        <begin position="25"/>
        <end position="68"/>
    </location>
</feature>
<evidence type="ECO:0000256" key="6">
    <source>
        <dbReference type="ARBA" id="ARBA00022729"/>
    </source>
</evidence>
<comment type="subcellular location">
    <subcellularLocation>
        <location evidence="1">Secreted</location>
        <location evidence="1">Extracellular space</location>
        <location evidence="1">Apoplast</location>
    </subcellularLocation>
</comment>